<evidence type="ECO:0000256" key="10">
    <source>
        <dbReference type="ARBA" id="ARBA00023136"/>
    </source>
</evidence>
<dbReference type="SMART" id="SM00228">
    <property type="entry name" value="PDZ"/>
    <property type="match status" value="1"/>
</dbReference>
<evidence type="ECO:0000259" key="12">
    <source>
        <dbReference type="PROSITE" id="PS50106"/>
    </source>
</evidence>
<proteinExistence type="inferred from homology"/>
<keyword evidence="9" id="KW-0482">Metalloprotease</keyword>
<keyword evidence="5 11" id="KW-0812">Transmembrane</keyword>
<keyword evidence="7" id="KW-0862">Zinc</keyword>
<dbReference type="OrthoDB" id="9782003at2"/>
<evidence type="ECO:0000313" key="14">
    <source>
        <dbReference type="Proteomes" id="UP000298058"/>
    </source>
</evidence>
<comment type="cofactor">
    <cofactor evidence="1">
        <name>Zn(2+)</name>
        <dbReference type="ChEBI" id="CHEBI:29105"/>
    </cofactor>
</comment>
<reference evidence="13" key="1">
    <citation type="journal article" date="2019" name="PLoS Negl. Trop. Dis.">
        <title>Revisiting the worldwide diversity of Leptospira species in the environment.</title>
        <authorList>
            <person name="Vincent A.T."/>
            <person name="Schiettekatte O."/>
            <person name="Bourhy P."/>
            <person name="Veyrier F.J."/>
            <person name="Picardeau M."/>
        </authorList>
    </citation>
    <scope>NUCLEOTIDE SEQUENCE [LARGE SCALE GENOMIC DNA]</scope>
    <source>
        <strain evidence="13">201300427</strain>
    </source>
</reference>
<evidence type="ECO:0000313" key="13">
    <source>
        <dbReference type="EMBL" id="TGN21073.1"/>
    </source>
</evidence>
<evidence type="ECO:0000256" key="2">
    <source>
        <dbReference type="ARBA" id="ARBA00004141"/>
    </source>
</evidence>
<dbReference type="Proteomes" id="UP000298058">
    <property type="component" value="Unassembled WGS sequence"/>
</dbReference>
<evidence type="ECO:0000256" key="11">
    <source>
        <dbReference type="SAM" id="Phobius"/>
    </source>
</evidence>
<dbReference type="AlphaFoldDB" id="A0A4R9M2R6"/>
<dbReference type="PROSITE" id="PS50106">
    <property type="entry name" value="PDZ"/>
    <property type="match status" value="1"/>
</dbReference>
<dbReference type="GO" id="GO:0004222">
    <property type="term" value="F:metalloendopeptidase activity"/>
    <property type="evidence" value="ECO:0007669"/>
    <property type="project" value="InterPro"/>
</dbReference>
<evidence type="ECO:0000256" key="5">
    <source>
        <dbReference type="ARBA" id="ARBA00022692"/>
    </source>
</evidence>
<sequence>MILLILGAILMFAVSIFIHELGHLLCGKLVGVEARIFSIGYGKGIWKKRIGKTIYQVTAIPIGGYVLFRGGDYGERLKGKPGELFSTPPLKRMIPVLGGPFANLVLGFVLLFILDLSGESFTSNRIFIEDSIQSSSPAYLAGLRTGDRITSINGSKVENFEDIFTNVSFTTGDPINVEYERDGKKNTIQIVPNLYSAGGHPSIGVSAFGDRRVEATFTYSEQLGYAVGSFLDKEDKSAEFFQSRLEERKEEIPEEHVKRIQKEERDKALRRRALSYLNDGDVILKVAGVDVYTVPELQEELGKHQNETIPILVERKKYPLLSPWATEPVTVQIPVLGANVFELIDIRHPSFPELNLPYWRLDSYDPEIQNRLSNLKVDSLSFETANQFADYLKKADSARKTILIGNMKYTAELKLKPIGLLGFRASVKFDPENMEKKMGVGEALVSASAKVYDNVSKSLTGIKLLFFGLLSPKDNLAGPIGIVQHAGLSLEYGWSAYLDFVAKISLALMIMNLLPIPMADGGHIVLFAYEAITGRPLPRKAIDAIFRLGFFFLVGLGLYVSFNDVMRIF</sequence>
<name>A0A4R9M2R6_9LEPT</name>
<keyword evidence="14" id="KW-1185">Reference proteome</keyword>
<evidence type="ECO:0000256" key="1">
    <source>
        <dbReference type="ARBA" id="ARBA00001947"/>
    </source>
</evidence>
<dbReference type="GO" id="GO:0006508">
    <property type="term" value="P:proteolysis"/>
    <property type="evidence" value="ECO:0007669"/>
    <property type="project" value="UniProtKB-KW"/>
</dbReference>
<evidence type="ECO:0000256" key="6">
    <source>
        <dbReference type="ARBA" id="ARBA00022801"/>
    </source>
</evidence>
<organism evidence="13 14">
    <name type="scientific">Leptospira idonii</name>
    <dbReference type="NCBI Taxonomy" id="1193500"/>
    <lineage>
        <taxon>Bacteria</taxon>
        <taxon>Pseudomonadati</taxon>
        <taxon>Spirochaetota</taxon>
        <taxon>Spirochaetia</taxon>
        <taxon>Leptospirales</taxon>
        <taxon>Leptospiraceae</taxon>
        <taxon>Leptospira</taxon>
    </lineage>
</organism>
<gene>
    <name evidence="13" type="ORF">EHS15_00710</name>
</gene>
<dbReference type="CDD" id="cd06163">
    <property type="entry name" value="S2P-M50_PDZ_RseP-like"/>
    <property type="match status" value="1"/>
</dbReference>
<feature type="transmembrane region" description="Helical" evidence="11">
    <location>
        <begin position="93"/>
        <end position="114"/>
    </location>
</feature>
<dbReference type="InterPro" id="IPR001478">
    <property type="entry name" value="PDZ"/>
</dbReference>
<dbReference type="SUPFAM" id="SSF50156">
    <property type="entry name" value="PDZ domain-like"/>
    <property type="match status" value="1"/>
</dbReference>
<keyword evidence="10 11" id="KW-0472">Membrane</keyword>
<evidence type="ECO:0000256" key="4">
    <source>
        <dbReference type="ARBA" id="ARBA00022670"/>
    </source>
</evidence>
<dbReference type="InterPro" id="IPR041489">
    <property type="entry name" value="PDZ_6"/>
</dbReference>
<accession>A0A4R9M2R6</accession>
<comment type="caution">
    <text evidence="13">The sequence shown here is derived from an EMBL/GenBank/DDBJ whole genome shotgun (WGS) entry which is preliminary data.</text>
</comment>
<evidence type="ECO:0000256" key="7">
    <source>
        <dbReference type="ARBA" id="ARBA00022833"/>
    </source>
</evidence>
<evidence type="ECO:0000256" key="9">
    <source>
        <dbReference type="ARBA" id="ARBA00023049"/>
    </source>
</evidence>
<dbReference type="Gene3D" id="2.30.42.10">
    <property type="match status" value="1"/>
</dbReference>
<feature type="domain" description="PDZ" evidence="12">
    <location>
        <begin position="93"/>
        <end position="159"/>
    </location>
</feature>
<dbReference type="PANTHER" id="PTHR42837">
    <property type="entry name" value="REGULATOR OF SIGMA-E PROTEASE RSEP"/>
    <property type="match status" value="1"/>
</dbReference>
<dbReference type="Pfam" id="PF02163">
    <property type="entry name" value="Peptidase_M50"/>
    <property type="match status" value="1"/>
</dbReference>
<keyword evidence="8 11" id="KW-1133">Transmembrane helix</keyword>
<dbReference type="InterPro" id="IPR004387">
    <property type="entry name" value="Pept_M50_Zn"/>
</dbReference>
<keyword evidence="6" id="KW-0378">Hydrolase</keyword>
<protein>
    <submittedName>
        <fullName evidence="13">PDZ domain-containing protein</fullName>
    </submittedName>
</protein>
<evidence type="ECO:0000256" key="8">
    <source>
        <dbReference type="ARBA" id="ARBA00022989"/>
    </source>
</evidence>
<dbReference type="Pfam" id="PF17820">
    <property type="entry name" value="PDZ_6"/>
    <property type="match status" value="1"/>
</dbReference>
<feature type="transmembrane region" description="Helical" evidence="11">
    <location>
        <begin position="544"/>
        <end position="562"/>
    </location>
</feature>
<dbReference type="InterPro" id="IPR036034">
    <property type="entry name" value="PDZ_sf"/>
</dbReference>
<dbReference type="InterPro" id="IPR008915">
    <property type="entry name" value="Peptidase_M50"/>
</dbReference>
<comment type="similarity">
    <text evidence="3">Belongs to the peptidase M50B family.</text>
</comment>
<dbReference type="EMBL" id="RQHW01000002">
    <property type="protein sequence ID" value="TGN21073.1"/>
    <property type="molecule type" value="Genomic_DNA"/>
</dbReference>
<comment type="subcellular location">
    <subcellularLocation>
        <location evidence="2">Membrane</location>
        <topology evidence="2">Multi-pass membrane protein</topology>
    </subcellularLocation>
</comment>
<dbReference type="GO" id="GO:0016020">
    <property type="term" value="C:membrane"/>
    <property type="evidence" value="ECO:0007669"/>
    <property type="project" value="UniProtKB-SubCell"/>
</dbReference>
<dbReference type="RefSeq" id="WP_135758608.1">
    <property type="nucleotide sequence ID" value="NZ_RQHW01000002.1"/>
</dbReference>
<dbReference type="CDD" id="cd23081">
    <property type="entry name" value="cpPDZ_EcRseP-like"/>
    <property type="match status" value="1"/>
</dbReference>
<keyword evidence="4" id="KW-0645">Protease</keyword>
<dbReference type="PANTHER" id="PTHR42837:SF2">
    <property type="entry name" value="MEMBRANE METALLOPROTEASE ARASP2, CHLOROPLASTIC-RELATED"/>
    <property type="match status" value="1"/>
</dbReference>
<evidence type="ECO:0000256" key="3">
    <source>
        <dbReference type="ARBA" id="ARBA00007931"/>
    </source>
</evidence>